<proteinExistence type="predicted"/>
<accession>A0A0G0BQ83</accession>
<dbReference type="PANTHER" id="PTHR43566">
    <property type="entry name" value="CONSERVED PROTEIN"/>
    <property type="match status" value="1"/>
</dbReference>
<dbReference type="EMBL" id="LBPX01000043">
    <property type="protein sequence ID" value="KKP65806.1"/>
    <property type="molecule type" value="Genomic_DNA"/>
</dbReference>
<dbReference type="Pfam" id="PF13635">
    <property type="entry name" value="DUF4143"/>
    <property type="match status" value="1"/>
</dbReference>
<comment type="caution">
    <text evidence="2">The sequence shown here is derived from an EMBL/GenBank/DDBJ whole genome shotgun (WGS) entry which is preliminary data.</text>
</comment>
<evidence type="ECO:0000313" key="3">
    <source>
        <dbReference type="Proteomes" id="UP000034127"/>
    </source>
</evidence>
<dbReference type="AlphaFoldDB" id="A0A0G0BQ83"/>
<evidence type="ECO:0000313" key="2">
    <source>
        <dbReference type="EMBL" id="KKP65806.1"/>
    </source>
</evidence>
<evidence type="ECO:0000259" key="1">
    <source>
        <dbReference type="SMART" id="SM00382"/>
    </source>
</evidence>
<dbReference type="Gene3D" id="3.40.50.300">
    <property type="entry name" value="P-loop containing nucleotide triphosphate hydrolases"/>
    <property type="match status" value="1"/>
</dbReference>
<dbReference type="Proteomes" id="UP000034127">
    <property type="component" value="Unassembled WGS sequence"/>
</dbReference>
<dbReference type="InterPro" id="IPR041682">
    <property type="entry name" value="AAA_14"/>
</dbReference>
<dbReference type="InterPro" id="IPR025420">
    <property type="entry name" value="DUF4143"/>
</dbReference>
<gene>
    <name evidence="2" type="ORF">UR63_C0043G0001</name>
</gene>
<protein>
    <recommendedName>
        <fullName evidence="1">AAA+ ATPase domain-containing protein</fullName>
    </recommendedName>
</protein>
<dbReference type="InterPro" id="IPR027417">
    <property type="entry name" value="P-loop_NTPase"/>
</dbReference>
<dbReference type="SMART" id="SM00382">
    <property type="entry name" value="AAA"/>
    <property type="match status" value="1"/>
</dbReference>
<feature type="domain" description="AAA+ ATPase" evidence="1">
    <location>
        <begin position="19"/>
        <end position="220"/>
    </location>
</feature>
<dbReference type="PANTHER" id="PTHR43566:SF1">
    <property type="entry name" value="AAA+ ATPASE DOMAIN-CONTAINING PROTEIN"/>
    <property type="match status" value="1"/>
</dbReference>
<reference evidence="2 3" key="1">
    <citation type="journal article" date="2015" name="Nature">
        <title>rRNA introns, odd ribosomes, and small enigmatic genomes across a large radiation of phyla.</title>
        <authorList>
            <person name="Brown C.T."/>
            <person name="Hug L.A."/>
            <person name="Thomas B.C."/>
            <person name="Sharon I."/>
            <person name="Castelle C.J."/>
            <person name="Singh A."/>
            <person name="Wilkins M.J."/>
            <person name="Williams K.H."/>
            <person name="Banfield J.F."/>
        </authorList>
    </citation>
    <scope>NUCLEOTIDE SEQUENCE [LARGE SCALE GENOMIC DNA]</scope>
</reference>
<organism evidence="2 3">
    <name type="scientific">Candidatus Roizmanbacteria bacterium GW2011_GWC2_35_12</name>
    <dbReference type="NCBI Taxonomy" id="1618485"/>
    <lineage>
        <taxon>Bacteria</taxon>
        <taxon>Candidatus Roizmaniibacteriota</taxon>
    </lineage>
</organism>
<dbReference type="Pfam" id="PF13173">
    <property type="entry name" value="AAA_14"/>
    <property type="match status" value="1"/>
</dbReference>
<sequence>MSNLIKRSISKDIKAHLLSKEITMIVGARQVGKTTLMNSLYNQILQSGQKALFLNLDIESDSRFFSSQEMLLDHLRLEFGNTKGYVFIDEIQRKTDAGVFLKGIYDSNIPYKFIVSGSGSLELKEKIHESLAGRKRLFEMNPVTFNEFADFKTNYKYENRLGDFFHINQDASFRLLKEYLNFGGYPRVILSLEQEEKTKIINEIFRSYTEKDMVYLLKIDRVESFEVLLKLLAAQTGQIISYANLCRDSHLSFPTIKKYLWYAEKTFAIHLITPYFKNNYKEIVKSPIAYFNDLGLRNALLGSFGNLQERDYGFVFQNYVLNTLLDHKRWSNARIKFWRTTSGQEVDFIIDEGRKITPVEVKYSILKSPKIEKSFEIFIKRYEPEEATVLNLSLDKQEKFGKTKVNFIPFWKL</sequence>
<dbReference type="InterPro" id="IPR003593">
    <property type="entry name" value="AAA+_ATPase"/>
</dbReference>
<name>A0A0G0BQ83_9BACT</name>
<dbReference type="PATRIC" id="fig|1618485.3.peg.948"/>
<dbReference type="SUPFAM" id="SSF52540">
    <property type="entry name" value="P-loop containing nucleoside triphosphate hydrolases"/>
    <property type="match status" value="1"/>
</dbReference>